<sequence>MINREELLKSWKSDRRFLSTSALKVIASTAMLLSHLAQSFLLYGLGYIKLADTFMLIGRIAMPIFSFLLVQGIILTSDIKKYLARLLIFAFISEIFYDLAFTGTVFDFSRQNVFFTLFLAGTMLYIWQIAEEMDSFKKILLICLSFISVSLIAIAINADYTYKVITAIGLLYFARNSKIMTGLAILLSFAFSRFTRGYAVYIPYMVYLSIPLIFLYNGQKGKSSKWGFYIFYPAHLLIIYILKIILL</sequence>
<keyword evidence="1" id="KW-0472">Membrane</keyword>
<dbReference type="Pfam" id="PF05857">
    <property type="entry name" value="TraX"/>
    <property type="match status" value="1"/>
</dbReference>
<feature type="transmembrane region" description="Helical" evidence="1">
    <location>
        <begin position="198"/>
        <end position="216"/>
    </location>
</feature>
<feature type="transmembrane region" description="Helical" evidence="1">
    <location>
        <begin position="82"/>
        <end position="102"/>
    </location>
</feature>
<accession>A0ABW9MC63</accession>
<dbReference type="EMBL" id="JBGMEF010000018">
    <property type="protein sequence ID" value="MFO3666911.1"/>
    <property type="molecule type" value="Genomic_DNA"/>
</dbReference>
<name>A0ABW9MC63_9FIRM</name>
<feature type="transmembrane region" description="Helical" evidence="1">
    <location>
        <begin position="21"/>
        <end position="48"/>
    </location>
</feature>
<evidence type="ECO:0000313" key="3">
    <source>
        <dbReference type="Proteomes" id="UP001637994"/>
    </source>
</evidence>
<proteinExistence type="predicted"/>
<feature type="transmembrane region" description="Helical" evidence="1">
    <location>
        <begin position="54"/>
        <end position="75"/>
    </location>
</feature>
<keyword evidence="3" id="KW-1185">Reference proteome</keyword>
<feature type="transmembrane region" description="Helical" evidence="1">
    <location>
        <begin position="108"/>
        <end position="127"/>
    </location>
</feature>
<feature type="transmembrane region" description="Helical" evidence="1">
    <location>
        <begin position="164"/>
        <end position="191"/>
    </location>
</feature>
<feature type="transmembrane region" description="Helical" evidence="1">
    <location>
        <begin position="228"/>
        <end position="246"/>
    </location>
</feature>
<dbReference type="RefSeq" id="WP_410035452.1">
    <property type="nucleotide sequence ID" value="NZ_JBGMEF010000018.1"/>
</dbReference>
<organism evidence="2 3">
    <name type="scientific">Anaerococcus kampingae</name>
    <dbReference type="NCBI Taxonomy" id="3115614"/>
    <lineage>
        <taxon>Bacteria</taxon>
        <taxon>Bacillati</taxon>
        <taxon>Bacillota</taxon>
        <taxon>Tissierellia</taxon>
        <taxon>Tissierellales</taxon>
        <taxon>Peptoniphilaceae</taxon>
        <taxon>Anaerococcus</taxon>
    </lineage>
</organism>
<comment type="caution">
    <text evidence="2">The sequence shown here is derived from an EMBL/GenBank/DDBJ whole genome shotgun (WGS) entry which is preliminary data.</text>
</comment>
<protein>
    <submittedName>
        <fullName evidence="2">TraX family protein</fullName>
    </submittedName>
</protein>
<reference evidence="2 3" key="1">
    <citation type="journal article" date="2025" name="Anaerobe">
        <title>Description of Anaerococcus kampingiae sp. nov., Anaerococcus groningensis sp. nov., Anaerococcus martiniensis sp. nov., and Anaerococcus cruorum sp. nov., isolated from human clinical specimens.</title>
        <authorList>
            <person name="Boiten K.E."/>
            <person name="Meijer J."/>
            <person name="van Wezel E.M."/>
            <person name="Veloo A.C.M."/>
        </authorList>
    </citation>
    <scope>NUCLEOTIDE SEQUENCE [LARGE SCALE GENOMIC DNA]</scope>
    <source>
        <strain evidence="2 3">ENR0874</strain>
    </source>
</reference>
<dbReference type="Proteomes" id="UP001637994">
    <property type="component" value="Unassembled WGS sequence"/>
</dbReference>
<keyword evidence="1" id="KW-1133">Transmembrane helix</keyword>
<keyword evidence="1" id="KW-0812">Transmembrane</keyword>
<evidence type="ECO:0000313" key="2">
    <source>
        <dbReference type="EMBL" id="MFO3666911.1"/>
    </source>
</evidence>
<evidence type="ECO:0000256" key="1">
    <source>
        <dbReference type="SAM" id="Phobius"/>
    </source>
</evidence>
<feature type="transmembrane region" description="Helical" evidence="1">
    <location>
        <begin position="139"/>
        <end position="158"/>
    </location>
</feature>
<dbReference type="InterPro" id="IPR008875">
    <property type="entry name" value="TraX"/>
</dbReference>
<gene>
    <name evidence="2" type="ORF">ACCQ42_03915</name>
</gene>